<proteinExistence type="predicted"/>
<dbReference type="OMA" id="YALTAHY"/>
<keyword evidence="4" id="KW-0862">Zinc</keyword>
<evidence type="ECO:0000313" key="9">
    <source>
        <dbReference type="Proteomes" id="UP000005226"/>
    </source>
</evidence>
<accession>A0A674N5B4</accession>
<evidence type="ECO:0000256" key="5">
    <source>
        <dbReference type="ARBA" id="ARBA00023242"/>
    </source>
</evidence>
<dbReference type="InterPro" id="IPR052035">
    <property type="entry name" value="ZnF_BED_domain_contain"/>
</dbReference>
<reference evidence="8 9" key="1">
    <citation type="journal article" date="2011" name="Genome Biol. Evol.">
        <title>Integration of the genetic map and genome assembly of fugu facilitates insights into distinct features of genome evolution in teleosts and mammals.</title>
        <authorList>
            <person name="Kai W."/>
            <person name="Kikuchi K."/>
            <person name="Tohari S."/>
            <person name="Chew A.K."/>
            <person name="Tay A."/>
            <person name="Fujiwara A."/>
            <person name="Hosoya S."/>
            <person name="Suetake H."/>
            <person name="Naruse K."/>
            <person name="Brenner S."/>
            <person name="Suzuki Y."/>
            <person name="Venkatesh B."/>
        </authorList>
    </citation>
    <scope>NUCLEOTIDE SEQUENCE [LARGE SCALE GENOMIC DNA]</scope>
</reference>
<dbReference type="InterPro" id="IPR012337">
    <property type="entry name" value="RNaseH-like_sf"/>
</dbReference>
<feature type="domain" description="HAT C-terminal dimerisation" evidence="7">
    <location>
        <begin position="379"/>
        <end position="454"/>
    </location>
</feature>
<evidence type="ECO:0000313" key="8">
    <source>
        <dbReference type="Ensembl" id="ENSTRUP00000068350.1"/>
    </source>
</evidence>
<dbReference type="InParanoid" id="A0A674N5B4"/>
<keyword evidence="9" id="KW-1185">Reference proteome</keyword>
<reference evidence="8" key="2">
    <citation type="submission" date="2025-08" db="UniProtKB">
        <authorList>
            <consortium name="Ensembl"/>
        </authorList>
    </citation>
    <scope>IDENTIFICATION</scope>
</reference>
<dbReference type="PANTHER" id="PTHR46481:SF10">
    <property type="entry name" value="ZINC FINGER BED DOMAIN-CONTAINING PROTEIN 39"/>
    <property type="match status" value="1"/>
</dbReference>
<keyword evidence="2" id="KW-0479">Metal-binding</keyword>
<protein>
    <recommendedName>
        <fullName evidence="7">HAT C-terminal dimerisation domain-containing protein</fullName>
    </recommendedName>
</protein>
<dbReference type="AlphaFoldDB" id="A0A674N5B4"/>
<reference evidence="8" key="3">
    <citation type="submission" date="2025-09" db="UniProtKB">
        <authorList>
            <consortium name="Ensembl"/>
        </authorList>
    </citation>
    <scope>IDENTIFICATION</scope>
</reference>
<keyword evidence="5" id="KW-0539">Nucleus</keyword>
<evidence type="ECO:0000256" key="1">
    <source>
        <dbReference type="ARBA" id="ARBA00004123"/>
    </source>
</evidence>
<dbReference type="GO" id="GO:0046983">
    <property type="term" value="F:protein dimerization activity"/>
    <property type="evidence" value="ECO:0007669"/>
    <property type="project" value="InterPro"/>
</dbReference>
<evidence type="ECO:0000259" key="7">
    <source>
        <dbReference type="Pfam" id="PF05699"/>
    </source>
</evidence>
<dbReference type="GO" id="GO:0008270">
    <property type="term" value="F:zinc ion binding"/>
    <property type="evidence" value="ECO:0007669"/>
    <property type="project" value="UniProtKB-KW"/>
</dbReference>
<evidence type="ECO:0000256" key="4">
    <source>
        <dbReference type="ARBA" id="ARBA00022833"/>
    </source>
</evidence>
<dbReference type="Proteomes" id="UP000005226">
    <property type="component" value="Chromosome 1"/>
</dbReference>
<dbReference type="Pfam" id="PF05699">
    <property type="entry name" value="Dimer_Tnp_hAT"/>
    <property type="match status" value="1"/>
</dbReference>
<feature type="region of interest" description="Disordered" evidence="6">
    <location>
        <begin position="330"/>
        <end position="349"/>
    </location>
</feature>
<dbReference type="GeneTree" id="ENSGT00940000161131"/>
<dbReference type="InterPro" id="IPR008906">
    <property type="entry name" value="HATC_C_dom"/>
</dbReference>
<organism evidence="8 9">
    <name type="scientific">Takifugu rubripes</name>
    <name type="common">Japanese pufferfish</name>
    <name type="synonym">Fugu rubripes</name>
    <dbReference type="NCBI Taxonomy" id="31033"/>
    <lineage>
        <taxon>Eukaryota</taxon>
        <taxon>Metazoa</taxon>
        <taxon>Chordata</taxon>
        <taxon>Craniata</taxon>
        <taxon>Vertebrata</taxon>
        <taxon>Euteleostomi</taxon>
        <taxon>Actinopterygii</taxon>
        <taxon>Neopterygii</taxon>
        <taxon>Teleostei</taxon>
        <taxon>Neoteleostei</taxon>
        <taxon>Acanthomorphata</taxon>
        <taxon>Eupercaria</taxon>
        <taxon>Tetraodontiformes</taxon>
        <taxon>Tetradontoidea</taxon>
        <taxon>Tetraodontidae</taxon>
        <taxon>Takifugu</taxon>
    </lineage>
</organism>
<name>A0A674N5B4_TAKRU</name>
<evidence type="ECO:0000256" key="6">
    <source>
        <dbReference type="SAM" id="MobiDB-lite"/>
    </source>
</evidence>
<comment type="subcellular location">
    <subcellularLocation>
        <location evidence="1">Nucleus</location>
    </subcellularLocation>
</comment>
<dbReference type="Ensembl" id="ENSTRUT00000084304.1">
    <property type="protein sequence ID" value="ENSTRUP00000068350.1"/>
    <property type="gene ID" value="ENSTRUG00000032667.1"/>
</dbReference>
<evidence type="ECO:0000256" key="3">
    <source>
        <dbReference type="ARBA" id="ARBA00022771"/>
    </source>
</evidence>
<dbReference type="PANTHER" id="PTHR46481">
    <property type="entry name" value="ZINC FINGER BED DOMAIN-CONTAINING PROTEIN 4"/>
    <property type="match status" value="1"/>
</dbReference>
<sequence>MVERRYVEEKEKAKAALQNVDSVSLTADMWTSINMDAYLAVTCHAIHAGELSTTLVGVRPFPISHTAENIAGTARELSREWALEEKVRCLVTDAAANMIAEANILRVRHAVCLAHALNLTVKKAMDATPGLDNIRSKTRRMITYFKSSTTAKEKLQQIQVQMGRPVTKLIIEVDTRWNSTYEMLQRLYEQRDAAAAALTTLPTDLDLLTANDFECASECMKIPSPFHAATVELSHEKRVSGSKITPLIKMLKHALSELMAQNSNKMAKDLGINLNRIMNDKLSGIETTSIFSLSSLLDPRFKTLGFQSPSNAESAVHRLKSECAALLRNAPTQEDPPSTSTAQPEPAASSQVIDLWKLLDRDAEEARASRNATADAIVEVQRYLSAPPLERSQDPLVYWTTNKALYHLANQYLATPASSVPCERVFSKAGEIVSKKRNRLKPSTVEKLLLLNKNAQRTLGPYPPPVPKIYIKII</sequence>
<dbReference type="SUPFAM" id="SSF53098">
    <property type="entry name" value="Ribonuclease H-like"/>
    <property type="match status" value="1"/>
</dbReference>
<dbReference type="GO" id="GO:0005634">
    <property type="term" value="C:nucleus"/>
    <property type="evidence" value="ECO:0007669"/>
    <property type="project" value="UniProtKB-SubCell"/>
</dbReference>
<keyword evidence="3" id="KW-0863">Zinc-finger</keyword>
<evidence type="ECO:0000256" key="2">
    <source>
        <dbReference type="ARBA" id="ARBA00022723"/>
    </source>
</evidence>